<comment type="caution">
    <text evidence="2">The sequence shown here is derived from an EMBL/GenBank/DDBJ whole genome shotgun (WGS) entry which is preliminary data.</text>
</comment>
<sequence>MGAGGKGSKGREAERRAGGKGSKDGKGRNRGWGWGRGRDKDRRRADRGWASEPLRPWEEQVAAGAHNAPHAWKEQPRPHRRKAPANFEEFRPEERNVVSGAGAGAHLQRCAVDGDDDEGGGGGGGAAAGAAAGAGAGAEGGEGGAEGGYGYGEDAVCGDAQNCLMGLVSSYRTPLALVDFHEWKTKPPGMLCREFGIGGGLEVMIVPHEVLEVLPFRCGALGAAFESNQQSEEEGRNHILKSDIHATSSRRLLQRMSETV</sequence>
<keyword evidence="3" id="KW-1185">Reference proteome</keyword>
<evidence type="ECO:0000313" key="3">
    <source>
        <dbReference type="Proteomes" id="UP000077202"/>
    </source>
</evidence>
<dbReference type="Proteomes" id="UP000077202">
    <property type="component" value="Unassembled WGS sequence"/>
</dbReference>
<reference evidence="2" key="1">
    <citation type="submission" date="2016-03" db="EMBL/GenBank/DDBJ databases">
        <title>Mechanisms controlling the formation of the plant cell surface in tip-growing cells are functionally conserved among land plants.</title>
        <authorList>
            <person name="Honkanen S."/>
            <person name="Jones V.A."/>
            <person name="Morieri G."/>
            <person name="Champion C."/>
            <person name="Hetherington A.J."/>
            <person name="Kelly S."/>
            <person name="Saint-Marcoux D."/>
            <person name="Proust H."/>
            <person name="Prescott H."/>
            <person name="Dolan L."/>
        </authorList>
    </citation>
    <scope>NUCLEOTIDE SEQUENCE [LARGE SCALE GENOMIC DNA]</scope>
    <source>
        <tissue evidence="2">Whole gametophyte</tissue>
    </source>
</reference>
<organism evidence="2 3">
    <name type="scientific">Marchantia polymorpha subsp. ruderalis</name>
    <dbReference type="NCBI Taxonomy" id="1480154"/>
    <lineage>
        <taxon>Eukaryota</taxon>
        <taxon>Viridiplantae</taxon>
        <taxon>Streptophyta</taxon>
        <taxon>Embryophyta</taxon>
        <taxon>Marchantiophyta</taxon>
        <taxon>Marchantiopsida</taxon>
        <taxon>Marchantiidae</taxon>
        <taxon>Marchantiales</taxon>
        <taxon>Marchantiaceae</taxon>
        <taxon>Marchantia</taxon>
    </lineage>
</organism>
<feature type="compositionally biased region" description="Gly residues" evidence="1">
    <location>
        <begin position="120"/>
        <end position="142"/>
    </location>
</feature>
<dbReference type="AlphaFoldDB" id="A0A176WAT6"/>
<gene>
    <name evidence="2" type="ORF">AXG93_4295s1930</name>
</gene>
<feature type="region of interest" description="Disordered" evidence="1">
    <location>
        <begin position="1"/>
        <end position="92"/>
    </location>
</feature>
<name>A0A176WAT6_MARPO</name>
<protein>
    <submittedName>
        <fullName evidence="2">Uncharacterized protein</fullName>
    </submittedName>
</protein>
<dbReference type="EMBL" id="LVLJ01001351">
    <property type="protein sequence ID" value="OAE30237.1"/>
    <property type="molecule type" value="Genomic_DNA"/>
</dbReference>
<proteinExistence type="predicted"/>
<feature type="region of interest" description="Disordered" evidence="1">
    <location>
        <begin position="111"/>
        <end position="142"/>
    </location>
</feature>
<evidence type="ECO:0000313" key="2">
    <source>
        <dbReference type="EMBL" id="OAE30237.1"/>
    </source>
</evidence>
<evidence type="ECO:0000256" key="1">
    <source>
        <dbReference type="SAM" id="MobiDB-lite"/>
    </source>
</evidence>
<feature type="compositionally biased region" description="Basic and acidic residues" evidence="1">
    <location>
        <begin position="9"/>
        <end position="27"/>
    </location>
</feature>
<feature type="compositionally biased region" description="Basic and acidic residues" evidence="1">
    <location>
        <begin position="36"/>
        <end position="49"/>
    </location>
</feature>
<accession>A0A176WAT6</accession>